<keyword evidence="4 8" id="KW-0812">Transmembrane</keyword>
<evidence type="ECO:0000256" key="2">
    <source>
        <dbReference type="ARBA" id="ARBA00010532"/>
    </source>
</evidence>
<keyword evidence="3" id="KW-1003">Cell membrane</keyword>
<dbReference type="EMBL" id="JABFTP020000021">
    <property type="protein sequence ID" value="KAL3269262.1"/>
    <property type="molecule type" value="Genomic_DNA"/>
</dbReference>
<proteinExistence type="inferred from homology"/>
<evidence type="ECO:0000256" key="1">
    <source>
        <dbReference type="ARBA" id="ARBA00004236"/>
    </source>
</evidence>
<dbReference type="Pfam" id="PF01130">
    <property type="entry name" value="CD36"/>
    <property type="match status" value="1"/>
</dbReference>
<evidence type="ECO:0000313" key="10">
    <source>
        <dbReference type="Proteomes" id="UP001516400"/>
    </source>
</evidence>
<protein>
    <submittedName>
        <fullName evidence="9">Uncharacterized protein</fullName>
    </submittedName>
</protein>
<keyword evidence="5 8" id="KW-1133">Transmembrane helix</keyword>
<keyword evidence="10" id="KW-1185">Reference proteome</keyword>
<feature type="transmembrane region" description="Helical" evidence="8">
    <location>
        <begin position="430"/>
        <end position="452"/>
    </location>
</feature>
<keyword evidence="6 8" id="KW-0472">Membrane</keyword>
<reference evidence="9 10" key="1">
    <citation type="journal article" date="2021" name="BMC Biol.">
        <title>Horizontally acquired antibacterial genes associated with adaptive radiation of ladybird beetles.</title>
        <authorList>
            <person name="Li H.S."/>
            <person name="Tang X.F."/>
            <person name="Huang Y.H."/>
            <person name="Xu Z.Y."/>
            <person name="Chen M.L."/>
            <person name="Du X.Y."/>
            <person name="Qiu B.Y."/>
            <person name="Chen P.T."/>
            <person name="Zhang W."/>
            <person name="Slipinski A."/>
            <person name="Escalona H.E."/>
            <person name="Waterhouse R.M."/>
            <person name="Zwick A."/>
            <person name="Pang H."/>
        </authorList>
    </citation>
    <scope>NUCLEOTIDE SEQUENCE [LARGE SCALE GENOMIC DNA]</scope>
    <source>
        <strain evidence="9">SYSU2018</strain>
    </source>
</reference>
<comment type="subcellular location">
    <subcellularLocation>
        <location evidence="1">Cell membrane</location>
    </subcellularLocation>
</comment>
<comment type="similarity">
    <text evidence="2">Belongs to the CD36 family.</text>
</comment>
<dbReference type="PANTHER" id="PTHR11923">
    <property type="entry name" value="SCAVENGER RECEPTOR CLASS B TYPE-1 SR-B1"/>
    <property type="match status" value="1"/>
</dbReference>
<dbReference type="PANTHER" id="PTHR11923:SF93">
    <property type="entry name" value="GH07959P-RELATED"/>
    <property type="match status" value="1"/>
</dbReference>
<evidence type="ECO:0000256" key="6">
    <source>
        <dbReference type="ARBA" id="ARBA00023136"/>
    </source>
</evidence>
<dbReference type="InterPro" id="IPR002159">
    <property type="entry name" value="CD36_fam"/>
</dbReference>
<evidence type="ECO:0000256" key="4">
    <source>
        <dbReference type="ARBA" id="ARBA00022692"/>
    </source>
</evidence>
<dbReference type="PROSITE" id="PS51257">
    <property type="entry name" value="PROKAR_LIPOPROTEIN"/>
    <property type="match status" value="1"/>
</dbReference>
<organism evidence="9 10">
    <name type="scientific">Cryptolaemus montrouzieri</name>
    <dbReference type="NCBI Taxonomy" id="559131"/>
    <lineage>
        <taxon>Eukaryota</taxon>
        <taxon>Metazoa</taxon>
        <taxon>Ecdysozoa</taxon>
        <taxon>Arthropoda</taxon>
        <taxon>Hexapoda</taxon>
        <taxon>Insecta</taxon>
        <taxon>Pterygota</taxon>
        <taxon>Neoptera</taxon>
        <taxon>Endopterygota</taxon>
        <taxon>Coleoptera</taxon>
        <taxon>Polyphaga</taxon>
        <taxon>Cucujiformia</taxon>
        <taxon>Coccinelloidea</taxon>
        <taxon>Coccinellidae</taxon>
        <taxon>Scymninae</taxon>
        <taxon>Scymnini</taxon>
        <taxon>Cryptolaemus</taxon>
    </lineage>
</organism>
<evidence type="ECO:0000256" key="8">
    <source>
        <dbReference type="SAM" id="Phobius"/>
    </source>
</evidence>
<evidence type="ECO:0000256" key="5">
    <source>
        <dbReference type="ARBA" id="ARBA00022989"/>
    </source>
</evidence>
<dbReference type="AlphaFoldDB" id="A0ABD2MSQ5"/>
<dbReference type="Proteomes" id="UP001516400">
    <property type="component" value="Unassembled WGS sequence"/>
</dbReference>
<evidence type="ECO:0000256" key="7">
    <source>
        <dbReference type="ARBA" id="ARBA00023180"/>
    </source>
</evidence>
<gene>
    <name evidence="9" type="ORF">HHI36_008342</name>
</gene>
<evidence type="ECO:0000256" key="3">
    <source>
        <dbReference type="ARBA" id="ARBA00022475"/>
    </source>
</evidence>
<sequence>MKRTTLLTAISFFFIISGIILACSSGLILDIIMGKLLDLTPGEVLYKKWIESSPAMTFDIYFFNWSNPHDFSDESKKPSFSEIGPFRFNVRIEKVNVTYNNQNETMSYTRRKWYKFVREESAQDLDFNVTILNQLSAAIAYKARNMNFFKKKGSSMFISSVSNIHLTKRVGELLFEGFPDKTLDIFRMLDMKDVPEKFGYFYKKNGSNEGTFNIGTGRGQFALGTLYSWNGQNSSKYYGETCREISGASMDFYTDNIIEKKVEIFHPELCRKIPLDYAGKSTVHGIEGQKFEVDDSFLDNGTIIPGNECFCADQCIRYGAVPAAVCKKKTNNYITLPHFLKADPFYASRVEGMKPNAKEHSFHVVVEPTTGFLLKLKARMQMNIYVEPITGISMFENAPTVLFPIMWFQYSMKIPEDGAFTLGILLSLKGVFICVGIIFGIIGVLIYMLFIFDLSRDKQFVNEDFSYSISREMSPLHEKKING</sequence>
<name>A0ABD2MSQ5_9CUCU</name>
<dbReference type="PRINTS" id="PR01609">
    <property type="entry name" value="CD36FAMILY"/>
</dbReference>
<feature type="transmembrane region" description="Helical" evidence="8">
    <location>
        <begin position="6"/>
        <end position="29"/>
    </location>
</feature>
<comment type="caution">
    <text evidence="9">The sequence shown here is derived from an EMBL/GenBank/DDBJ whole genome shotgun (WGS) entry which is preliminary data.</text>
</comment>
<dbReference type="GO" id="GO:0005886">
    <property type="term" value="C:plasma membrane"/>
    <property type="evidence" value="ECO:0007669"/>
    <property type="project" value="UniProtKB-SubCell"/>
</dbReference>
<accession>A0ABD2MSQ5</accession>
<evidence type="ECO:0000313" key="9">
    <source>
        <dbReference type="EMBL" id="KAL3269262.1"/>
    </source>
</evidence>
<keyword evidence="7" id="KW-0325">Glycoprotein</keyword>